<comment type="catalytic activity">
    <reaction evidence="10">
        <text>(3Z)-decenoyl-CoA = (2E)-decenoyl-CoA</text>
        <dbReference type="Rhea" id="RHEA:77195"/>
        <dbReference type="ChEBI" id="CHEBI:61406"/>
        <dbReference type="ChEBI" id="CHEBI:195601"/>
    </reaction>
    <physiologicalReaction direction="left-to-right" evidence="10">
        <dbReference type="Rhea" id="RHEA:77196"/>
    </physiologicalReaction>
</comment>
<keyword evidence="18" id="KW-1185">Reference proteome</keyword>
<name>A0A8T0E8F9_ARGBR</name>
<keyword evidence="5" id="KW-0809">Transit peptide</keyword>
<dbReference type="OMA" id="NEMYRPD"/>
<evidence type="ECO:0000256" key="11">
    <source>
        <dbReference type="ARBA" id="ARBA00051293"/>
    </source>
</evidence>
<dbReference type="InterPro" id="IPR029045">
    <property type="entry name" value="ClpP/crotonase-like_dom_sf"/>
</dbReference>
<dbReference type="AlphaFoldDB" id="A0A8T0E8F9"/>
<keyword evidence="4" id="KW-0276">Fatty acid metabolism</keyword>
<evidence type="ECO:0000256" key="14">
    <source>
        <dbReference type="ARBA" id="ARBA00056147"/>
    </source>
</evidence>
<keyword evidence="7" id="KW-0443">Lipid metabolism</keyword>
<accession>A0A8T0E8F9</accession>
<comment type="pathway">
    <text evidence="2">Lipid metabolism; fatty acid beta-oxidation.</text>
</comment>
<evidence type="ECO:0000256" key="6">
    <source>
        <dbReference type="ARBA" id="ARBA00022990"/>
    </source>
</evidence>
<evidence type="ECO:0000256" key="4">
    <source>
        <dbReference type="ARBA" id="ARBA00022832"/>
    </source>
</evidence>
<comment type="subunit">
    <text evidence="3">Homotrimer.</text>
</comment>
<evidence type="ECO:0000256" key="7">
    <source>
        <dbReference type="ARBA" id="ARBA00023098"/>
    </source>
</evidence>
<evidence type="ECO:0000256" key="1">
    <source>
        <dbReference type="ARBA" id="ARBA00004305"/>
    </source>
</evidence>
<dbReference type="Gene3D" id="6.10.250.170">
    <property type="match status" value="1"/>
</dbReference>
<dbReference type="CDD" id="cd06558">
    <property type="entry name" value="crotonase-like"/>
    <property type="match status" value="1"/>
</dbReference>
<evidence type="ECO:0000256" key="3">
    <source>
        <dbReference type="ARBA" id="ARBA00011233"/>
    </source>
</evidence>
<keyword evidence="9 17" id="KW-0413">Isomerase</keyword>
<reference evidence="17" key="2">
    <citation type="submission" date="2020-06" db="EMBL/GenBank/DDBJ databases">
        <authorList>
            <person name="Sheffer M."/>
        </authorList>
    </citation>
    <scope>NUCLEOTIDE SEQUENCE</scope>
</reference>
<dbReference type="GO" id="GO:0006635">
    <property type="term" value="P:fatty acid beta-oxidation"/>
    <property type="evidence" value="ECO:0007669"/>
    <property type="project" value="TreeGrafter"/>
</dbReference>
<gene>
    <name evidence="17" type="ORF">HNY73_020962</name>
</gene>
<evidence type="ECO:0000256" key="9">
    <source>
        <dbReference type="ARBA" id="ARBA00023235"/>
    </source>
</evidence>
<dbReference type="Pfam" id="PF00378">
    <property type="entry name" value="ECH_1"/>
    <property type="match status" value="1"/>
</dbReference>
<comment type="catalytic activity">
    <reaction evidence="13">
        <text>(3Z)-octenoyl-CoA = (2E)-octenoyl-CoA</text>
        <dbReference type="Rhea" id="RHEA:46044"/>
        <dbReference type="ChEBI" id="CHEBI:62242"/>
        <dbReference type="ChEBI" id="CHEBI:85640"/>
    </reaction>
    <physiologicalReaction direction="left-to-right" evidence="13">
        <dbReference type="Rhea" id="RHEA:46045"/>
    </physiologicalReaction>
</comment>
<dbReference type="PANTHER" id="PTHR11941:SF45">
    <property type="entry name" value="ENOYL-COA DELTA ISOMERASE 1, MITOCHONDRIAL"/>
    <property type="match status" value="1"/>
</dbReference>
<dbReference type="EMBL" id="JABXBU010002230">
    <property type="protein sequence ID" value="KAF8768109.1"/>
    <property type="molecule type" value="Genomic_DNA"/>
</dbReference>
<sequence length="292" mass="33144">MTNMFCKFRPLQTFLRSHIINANYAAKASIECNARMLVNVIQDEKKQIANVIMQRPPVNSLNLELLEQLTATIKDLEKKQFRGMILSSSSPTVFSAGLDITEMYKPKEERLRQFWKALQTMWKTLYLTPLVTIAAINGHAPAGGCLVSLSCDHSIMVKSRASIGLNETMLGIVAPQWFRKVYINSIGFRQAEHALKLGKMFSPEEALKLGLVNELVDSPSDVLPKAQEEMEKWMKIPASALQMTKLSLRKPDVDELISYEKKELEEIVFFVNQEKVQAMLGKYFESLKGKKQ</sequence>
<keyword evidence="6" id="KW-0007">Acetylation</keyword>
<dbReference type="SUPFAM" id="SSF52096">
    <property type="entry name" value="ClpP/crotonase"/>
    <property type="match status" value="1"/>
</dbReference>
<dbReference type="InterPro" id="IPR001753">
    <property type="entry name" value="Enoyl-CoA_hydra/iso"/>
</dbReference>
<comment type="catalytic activity">
    <reaction evidence="12">
        <text>(3Z)-dodecenoyl-CoA = (2E)-dodecenoyl-CoA</text>
        <dbReference type="Rhea" id="RHEA:23716"/>
        <dbReference type="ChEBI" id="CHEBI:57330"/>
        <dbReference type="ChEBI" id="CHEBI:58543"/>
        <dbReference type="EC" id="5.3.3.8"/>
    </reaction>
    <physiologicalReaction direction="left-to-right" evidence="12">
        <dbReference type="Rhea" id="RHEA:23717"/>
    </physiologicalReaction>
</comment>
<evidence type="ECO:0000256" key="16">
    <source>
        <dbReference type="ARBA" id="ARBA00083575"/>
    </source>
</evidence>
<dbReference type="OrthoDB" id="1696280at2759"/>
<reference evidence="17" key="1">
    <citation type="journal article" date="2020" name="bioRxiv">
        <title>Chromosome-level reference genome of the European wasp spider Argiope bruennichi: a resource for studies on range expansion and evolutionary adaptation.</title>
        <authorList>
            <person name="Sheffer M.M."/>
            <person name="Hoppe A."/>
            <person name="Krehenwinkel H."/>
            <person name="Uhl G."/>
            <person name="Kuss A.W."/>
            <person name="Jensen L."/>
            <person name="Jensen C."/>
            <person name="Gillespie R.G."/>
            <person name="Hoff K.J."/>
            <person name="Prost S."/>
        </authorList>
    </citation>
    <scope>NUCLEOTIDE SEQUENCE</scope>
</reference>
<dbReference type="Proteomes" id="UP000807504">
    <property type="component" value="Unassembled WGS sequence"/>
</dbReference>
<dbReference type="PANTHER" id="PTHR11941">
    <property type="entry name" value="ENOYL-COA HYDRATASE-RELATED"/>
    <property type="match status" value="1"/>
</dbReference>
<evidence type="ECO:0000256" key="12">
    <source>
        <dbReference type="ARBA" id="ARBA00052376"/>
    </source>
</evidence>
<keyword evidence="8" id="KW-0496">Mitochondrion</keyword>
<evidence type="ECO:0000256" key="2">
    <source>
        <dbReference type="ARBA" id="ARBA00005005"/>
    </source>
</evidence>
<comment type="function">
    <text evidence="14">Key enzyme of fatty acid beta-oxidation. Able to isomerize both 3-cis (3Z) and 3-trans (3E) double bonds into the 2-trans (2E) form in a range of enoyl-CoA species, with a preference for (3Z)-enoyl-CoAs over (3E)-enoyl-CoAs. The catalytic efficiency of this enzyme is not affected by the fatty acyl chain length.</text>
</comment>
<comment type="caution">
    <text evidence="17">The sequence shown here is derived from an EMBL/GenBank/DDBJ whole genome shotgun (WGS) entry which is preliminary data.</text>
</comment>
<evidence type="ECO:0000256" key="15">
    <source>
        <dbReference type="ARBA" id="ARBA00068317"/>
    </source>
</evidence>
<organism evidence="17 18">
    <name type="scientific">Argiope bruennichi</name>
    <name type="common">Wasp spider</name>
    <name type="synonym">Aranea bruennichi</name>
    <dbReference type="NCBI Taxonomy" id="94029"/>
    <lineage>
        <taxon>Eukaryota</taxon>
        <taxon>Metazoa</taxon>
        <taxon>Ecdysozoa</taxon>
        <taxon>Arthropoda</taxon>
        <taxon>Chelicerata</taxon>
        <taxon>Arachnida</taxon>
        <taxon>Araneae</taxon>
        <taxon>Araneomorphae</taxon>
        <taxon>Entelegynae</taxon>
        <taxon>Araneoidea</taxon>
        <taxon>Araneidae</taxon>
        <taxon>Argiope</taxon>
    </lineage>
</organism>
<evidence type="ECO:0000313" key="18">
    <source>
        <dbReference type="Proteomes" id="UP000807504"/>
    </source>
</evidence>
<proteinExistence type="predicted"/>
<comment type="subcellular location">
    <subcellularLocation>
        <location evidence="1">Mitochondrion matrix</location>
    </subcellularLocation>
</comment>
<evidence type="ECO:0000256" key="10">
    <source>
        <dbReference type="ARBA" id="ARBA00050938"/>
    </source>
</evidence>
<evidence type="ECO:0000256" key="13">
    <source>
        <dbReference type="ARBA" id="ARBA00052542"/>
    </source>
</evidence>
<evidence type="ECO:0000313" key="17">
    <source>
        <dbReference type="EMBL" id="KAF8768109.1"/>
    </source>
</evidence>
<dbReference type="GO" id="GO:0005759">
    <property type="term" value="C:mitochondrial matrix"/>
    <property type="evidence" value="ECO:0007669"/>
    <property type="project" value="UniProtKB-SubCell"/>
</dbReference>
<evidence type="ECO:0000256" key="8">
    <source>
        <dbReference type="ARBA" id="ARBA00023128"/>
    </source>
</evidence>
<dbReference type="Gene3D" id="3.90.226.10">
    <property type="entry name" value="2-enoyl-CoA Hydratase, Chain A, domain 1"/>
    <property type="match status" value="1"/>
</dbReference>
<dbReference type="GO" id="GO:0004165">
    <property type="term" value="F:delta(3)-delta(2)-enoyl-CoA isomerase activity"/>
    <property type="evidence" value="ECO:0007669"/>
    <property type="project" value="UniProtKB-EC"/>
</dbReference>
<comment type="catalytic activity">
    <reaction evidence="11">
        <text>(2E)-tetradecenoyl-CoA = (3Z)-tetradecenoyl-CoA</text>
        <dbReference type="Rhea" id="RHEA:29847"/>
        <dbReference type="ChEBI" id="CHEBI:61405"/>
        <dbReference type="ChEBI" id="CHEBI:61968"/>
    </reaction>
    <physiologicalReaction direction="right-to-left" evidence="11">
        <dbReference type="Rhea" id="RHEA:29849"/>
    </physiologicalReaction>
</comment>
<evidence type="ECO:0000256" key="5">
    <source>
        <dbReference type="ARBA" id="ARBA00022946"/>
    </source>
</evidence>
<dbReference type="FunFam" id="3.90.226.10:FF:000034">
    <property type="entry name" value="Enoyl-CoA delta isomerase 1"/>
    <property type="match status" value="1"/>
</dbReference>
<protein>
    <recommendedName>
        <fullName evidence="15">Enoyl-CoA delta isomerase 1, mitochondrial</fullName>
    </recommendedName>
    <alternativeName>
        <fullName evidence="16">3,2-trans-enoyl-CoA isomerase</fullName>
    </alternativeName>
</protein>